<evidence type="ECO:0000313" key="1">
    <source>
        <dbReference type="EMBL" id="JAD69678.1"/>
    </source>
</evidence>
<reference evidence="1" key="2">
    <citation type="journal article" date="2015" name="Data Brief">
        <title>Shoot transcriptome of the giant reed, Arundo donax.</title>
        <authorList>
            <person name="Barrero R.A."/>
            <person name="Guerrero F.D."/>
            <person name="Moolhuijzen P."/>
            <person name="Goolsby J.A."/>
            <person name="Tidwell J."/>
            <person name="Bellgard S.E."/>
            <person name="Bellgard M.I."/>
        </authorList>
    </citation>
    <scope>NUCLEOTIDE SEQUENCE</scope>
    <source>
        <tissue evidence="1">Shoot tissue taken approximately 20 cm above the soil surface</tissue>
    </source>
</reference>
<proteinExistence type="predicted"/>
<dbReference type="EMBL" id="GBRH01228217">
    <property type="protein sequence ID" value="JAD69678.1"/>
    <property type="molecule type" value="Transcribed_RNA"/>
</dbReference>
<organism evidence="1">
    <name type="scientific">Arundo donax</name>
    <name type="common">Giant reed</name>
    <name type="synonym">Donax arundinaceus</name>
    <dbReference type="NCBI Taxonomy" id="35708"/>
    <lineage>
        <taxon>Eukaryota</taxon>
        <taxon>Viridiplantae</taxon>
        <taxon>Streptophyta</taxon>
        <taxon>Embryophyta</taxon>
        <taxon>Tracheophyta</taxon>
        <taxon>Spermatophyta</taxon>
        <taxon>Magnoliopsida</taxon>
        <taxon>Liliopsida</taxon>
        <taxon>Poales</taxon>
        <taxon>Poaceae</taxon>
        <taxon>PACMAD clade</taxon>
        <taxon>Arundinoideae</taxon>
        <taxon>Arundineae</taxon>
        <taxon>Arundo</taxon>
    </lineage>
</organism>
<accession>A0A0A9C5F6</accession>
<sequence>MLPCKCCYLLILHFGHTGTLPGQFTGML</sequence>
<protein>
    <submittedName>
        <fullName evidence="1">Uncharacterized protein</fullName>
    </submittedName>
</protein>
<reference evidence="1" key="1">
    <citation type="submission" date="2014-09" db="EMBL/GenBank/DDBJ databases">
        <authorList>
            <person name="Magalhaes I.L.F."/>
            <person name="Oliveira U."/>
            <person name="Santos F.R."/>
            <person name="Vidigal T.H.D.A."/>
            <person name="Brescovit A.D."/>
            <person name="Santos A.J."/>
        </authorList>
    </citation>
    <scope>NUCLEOTIDE SEQUENCE</scope>
    <source>
        <tissue evidence="1">Shoot tissue taken approximately 20 cm above the soil surface</tissue>
    </source>
</reference>
<dbReference type="AlphaFoldDB" id="A0A0A9C5F6"/>
<name>A0A0A9C5F6_ARUDO</name>